<dbReference type="PANTHER" id="PTHR13027">
    <property type="entry name" value="SAND PROTEIN-RELATED"/>
    <property type="match status" value="1"/>
</dbReference>
<dbReference type="Pfam" id="PF19037">
    <property type="entry name" value="Fuz_longin_2"/>
    <property type="match status" value="1"/>
</dbReference>
<reference evidence="6" key="1">
    <citation type="submission" date="2012-09" db="EMBL/GenBank/DDBJ databases">
        <authorList>
            <person name="Martin A.A."/>
        </authorList>
    </citation>
    <scope>NUCLEOTIDE SEQUENCE</scope>
</reference>
<organism evidence="6 7">
    <name type="scientific">Angiostrongylus cantonensis</name>
    <name type="common">Rat lungworm</name>
    <dbReference type="NCBI Taxonomy" id="6313"/>
    <lineage>
        <taxon>Eukaryota</taxon>
        <taxon>Metazoa</taxon>
        <taxon>Ecdysozoa</taxon>
        <taxon>Nematoda</taxon>
        <taxon>Chromadorea</taxon>
        <taxon>Rhabditida</taxon>
        <taxon>Rhabditina</taxon>
        <taxon>Rhabditomorpha</taxon>
        <taxon>Strongyloidea</taxon>
        <taxon>Metastrongylidae</taxon>
        <taxon>Angiostrongylus</taxon>
    </lineage>
</organism>
<dbReference type="AlphaFoldDB" id="A0A0K0CTF8"/>
<dbReference type="GO" id="GO:0032510">
    <property type="term" value="P:endosome to lysosome transport via multivesicular body sorting pathway"/>
    <property type="evidence" value="ECO:0007669"/>
    <property type="project" value="TreeGrafter"/>
</dbReference>
<feature type="domain" description="FUZ/MON1/HPS1 first Longin" evidence="3">
    <location>
        <begin position="32"/>
        <end position="150"/>
    </location>
</feature>
<dbReference type="PANTHER" id="PTHR13027:SF7">
    <property type="entry name" value="VACUOLAR FUSION PROTEIN MON1 HOMOLOG"/>
    <property type="match status" value="1"/>
</dbReference>
<accession>A0A0K0CTF8</accession>
<evidence type="ECO:0000259" key="3">
    <source>
        <dbReference type="Pfam" id="PF19036"/>
    </source>
</evidence>
<dbReference type="InterPro" id="IPR043972">
    <property type="entry name" value="FUZ/MON1/HPS1_longin_1"/>
</dbReference>
<proteinExistence type="inferred from homology"/>
<feature type="domain" description="FUZ/MON1/HPS1 second Longin" evidence="4">
    <location>
        <begin position="195"/>
        <end position="294"/>
    </location>
</feature>
<dbReference type="GO" id="GO:0035658">
    <property type="term" value="C:Mon1-Ccz1 complex"/>
    <property type="evidence" value="ECO:0007669"/>
    <property type="project" value="TreeGrafter"/>
</dbReference>
<protein>
    <recommendedName>
        <fullName evidence="2">Vacuolar fusion protein MON1 homolog</fullName>
    </recommendedName>
</protein>
<dbReference type="STRING" id="6313.A0A0K0CTF8"/>
<dbReference type="InterPro" id="IPR043970">
    <property type="entry name" value="FUZ/MON1/HPS1_longin_3"/>
</dbReference>
<comment type="similarity">
    <text evidence="1 2">Belongs to the MON1/SAND family.</text>
</comment>
<dbReference type="Pfam" id="PF19038">
    <property type="entry name" value="Fuz_longin_3"/>
    <property type="match status" value="1"/>
</dbReference>
<dbReference type="WBParaSite" id="ACAC_0000035901-mRNA-1">
    <property type="protein sequence ID" value="ACAC_0000035901-mRNA-1"/>
    <property type="gene ID" value="ACAC_0000035901"/>
</dbReference>
<evidence type="ECO:0000313" key="6">
    <source>
        <dbReference type="Proteomes" id="UP000035642"/>
    </source>
</evidence>
<comment type="function">
    <text evidence="2">Plays an important role in membrane trafficking through the secretory apparatus.</text>
</comment>
<reference evidence="7" key="2">
    <citation type="submission" date="2017-02" db="UniProtKB">
        <authorList>
            <consortium name="WormBaseParasite"/>
        </authorList>
    </citation>
    <scope>IDENTIFICATION</scope>
</reference>
<sequence length="437" mass="50413">MLLLNQDINSDNFETQMSAESVLDRLPTFPYQVFVLSEFGRPIFVSCGHEDQLCSLFALIGIFVSRVKLWGDRLLQFSSGDVHVRFCHRSSLILCIVSRSYEQLDEQLNILFDQIVSTLSRSQLDIVYKKKGDNYDLRRLLRGTDKYIDSSVSAWRSDISLLQSAIRILPMSSTDREYLSSTMISCLTASKLDGVLFGLIIAHRQVAALVRLKKYVLHPRDTHILLNLISGNSSLRITEAQTWTPICLPNFNDRGFIYAYISFPWEKSAACLILLSVKKDHFDLLNEVKKRIVEKMESNQKFFSSFQSCIDSPVAFSISQVGSGSDLLWSFLYKNRASRQVCISAVKIPLVSREERYDTRRLYERITHLVREEPHMRCLFVRRNQDNILVWVTDKFELQCVFSPLASAVTSTALVDRLLKTLKYHEQRYFILHTPSF</sequence>
<dbReference type="GO" id="GO:0006623">
    <property type="term" value="P:protein targeting to vacuole"/>
    <property type="evidence" value="ECO:0007669"/>
    <property type="project" value="UniProtKB-UniRule"/>
</dbReference>
<evidence type="ECO:0000256" key="2">
    <source>
        <dbReference type="RuleBase" id="RU367048"/>
    </source>
</evidence>
<dbReference type="PRINTS" id="PR01546">
    <property type="entry name" value="YEAST73DUF"/>
</dbReference>
<keyword evidence="6" id="KW-1185">Reference proteome</keyword>
<evidence type="ECO:0000259" key="5">
    <source>
        <dbReference type="Pfam" id="PF19038"/>
    </source>
</evidence>
<evidence type="ECO:0000256" key="1">
    <source>
        <dbReference type="ARBA" id="ARBA00008968"/>
    </source>
</evidence>
<evidence type="ECO:0000313" key="7">
    <source>
        <dbReference type="WBParaSite" id="ACAC_0000035901-mRNA-1"/>
    </source>
</evidence>
<dbReference type="Pfam" id="PF19036">
    <property type="entry name" value="Fuz_longin_1"/>
    <property type="match status" value="1"/>
</dbReference>
<evidence type="ECO:0000259" key="4">
    <source>
        <dbReference type="Pfam" id="PF19037"/>
    </source>
</evidence>
<feature type="domain" description="FUZ/MON1/HPS1 third Longin" evidence="5">
    <location>
        <begin position="328"/>
        <end position="426"/>
    </location>
</feature>
<dbReference type="Proteomes" id="UP000035642">
    <property type="component" value="Unassembled WGS sequence"/>
</dbReference>
<name>A0A0K0CTF8_ANGCA</name>
<dbReference type="InterPro" id="IPR043971">
    <property type="entry name" value="FUZ/MON1/HPS1_longin_2"/>
</dbReference>
<dbReference type="InterPro" id="IPR004353">
    <property type="entry name" value="Mon1"/>
</dbReference>